<sequence>MESKELMQLAAQACEDKRGEDIVVMDMQHVSLISDYFLICHGTSERQVQAIARGIKQEAEEKEIEVKRFEGFEHARWILIDLDDVVCHIFHEDERGYYNLERLWGDAPTYTFQDIAPDQV</sequence>
<keyword evidence="7" id="KW-1185">Reference proteome</keyword>
<comment type="subcellular location">
    <subcellularLocation>
        <location evidence="5">Cytoplasm</location>
    </subcellularLocation>
</comment>
<dbReference type="InterPro" id="IPR004394">
    <property type="entry name" value="Iojap/RsfS/C7orf30"/>
</dbReference>
<keyword evidence="2 5" id="KW-0963">Cytoplasm</keyword>
<comment type="caution">
    <text evidence="6">The sequence shown here is derived from an EMBL/GenBank/DDBJ whole genome shotgun (WGS) entry which is preliminary data.</text>
</comment>
<dbReference type="SUPFAM" id="SSF81301">
    <property type="entry name" value="Nucleotidyltransferase"/>
    <property type="match status" value="1"/>
</dbReference>
<dbReference type="GO" id="GO:0090071">
    <property type="term" value="P:negative regulation of ribosome biogenesis"/>
    <property type="evidence" value="ECO:0007669"/>
    <property type="project" value="UniProtKB-UniRule"/>
</dbReference>
<dbReference type="InterPro" id="IPR043519">
    <property type="entry name" value="NT_sf"/>
</dbReference>
<dbReference type="GO" id="GO:0017148">
    <property type="term" value="P:negative regulation of translation"/>
    <property type="evidence" value="ECO:0007669"/>
    <property type="project" value="UniProtKB-UniRule"/>
</dbReference>
<evidence type="ECO:0000256" key="2">
    <source>
        <dbReference type="ARBA" id="ARBA00022490"/>
    </source>
</evidence>
<evidence type="ECO:0000256" key="3">
    <source>
        <dbReference type="ARBA" id="ARBA00022491"/>
    </source>
</evidence>
<evidence type="ECO:0000256" key="4">
    <source>
        <dbReference type="ARBA" id="ARBA00022845"/>
    </source>
</evidence>
<dbReference type="Gene3D" id="3.30.460.10">
    <property type="entry name" value="Beta Polymerase, domain 2"/>
    <property type="match status" value="1"/>
</dbReference>
<comment type="subunit">
    <text evidence="5">Interacts with ribosomal protein uL14 (rplN).</text>
</comment>
<keyword evidence="3 5" id="KW-0678">Repressor</keyword>
<reference evidence="6 7" key="1">
    <citation type="submission" date="2013-08" db="EMBL/GenBank/DDBJ databases">
        <authorList>
            <person name="Huang J."/>
            <person name="Wang G."/>
        </authorList>
    </citation>
    <scope>NUCLEOTIDE SEQUENCE [LARGE SCALE GENOMIC DNA]</scope>
    <source>
        <strain evidence="6 7">BH030004</strain>
    </source>
</reference>
<comment type="similarity">
    <text evidence="1 5">Belongs to the Iojap/RsfS family.</text>
</comment>
<dbReference type="NCBIfam" id="TIGR00090">
    <property type="entry name" value="rsfS_iojap_ybeB"/>
    <property type="match status" value="1"/>
</dbReference>
<keyword evidence="4 5" id="KW-0810">Translation regulation</keyword>
<dbReference type="AlphaFoldDB" id="A0A0A5FYJ7"/>
<evidence type="ECO:0000256" key="5">
    <source>
        <dbReference type="HAMAP-Rule" id="MF_01477"/>
    </source>
</evidence>
<gene>
    <name evidence="5" type="primary">rsfS</name>
    <name evidence="6" type="ORF">N783_20725</name>
</gene>
<dbReference type="Pfam" id="PF02410">
    <property type="entry name" value="RsfS"/>
    <property type="match status" value="1"/>
</dbReference>
<dbReference type="eggNOG" id="COG0799">
    <property type="taxonomic scope" value="Bacteria"/>
</dbReference>
<dbReference type="GO" id="GO:0043023">
    <property type="term" value="F:ribosomal large subunit binding"/>
    <property type="evidence" value="ECO:0007669"/>
    <property type="project" value="TreeGrafter"/>
</dbReference>
<dbReference type="FunFam" id="3.30.460.10:FF:000015">
    <property type="entry name" value="Ribosomal silencing factor RsfS"/>
    <property type="match status" value="1"/>
</dbReference>
<dbReference type="PANTHER" id="PTHR21043">
    <property type="entry name" value="IOJAP SUPERFAMILY ORTHOLOG"/>
    <property type="match status" value="1"/>
</dbReference>
<dbReference type="PANTHER" id="PTHR21043:SF0">
    <property type="entry name" value="MITOCHONDRIAL ASSEMBLY OF RIBOSOMAL LARGE SUBUNIT PROTEIN 1"/>
    <property type="match status" value="1"/>
</dbReference>
<name>A0A0A5FYJ7_9BACI</name>
<dbReference type="EMBL" id="AVPF01000077">
    <property type="protein sequence ID" value="KGX83880.1"/>
    <property type="molecule type" value="Genomic_DNA"/>
</dbReference>
<protein>
    <recommendedName>
        <fullName evidence="5">Ribosomal silencing factor RsfS</fullName>
    </recommendedName>
</protein>
<organism evidence="6 7">
    <name type="scientific">Pontibacillus marinus BH030004 = DSM 16465</name>
    <dbReference type="NCBI Taxonomy" id="1385511"/>
    <lineage>
        <taxon>Bacteria</taxon>
        <taxon>Bacillati</taxon>
        <taxon>Bacillota</taxon>
        <taxon>Bacilli</taxon>
        <taxon>Bacillales</taxon>
        <taxon>Bacillaceae</taxon>
        <taxon>Pontibacillus</taxon>
    </lineage>
</organism>
<accession>A0A0A5FYJ7</accession>
<evidence type="ECO:0000313" key="7">
    <source>
        <dbReference type="Proteomes" id="UP000030403"/>
    </source>
</evidence>
<dbReference type="GO" id="GO:0005737">
    <property type="term" value="C:cytoplasm"/>
    <property type="evidence" value="ECO:0007669"/>
    <property type="project" value="UniProtKB-SubCell"/>
</dbReference>
<dbReference type="STRING" id="1385511.GCA_000425225_04059"/>
<proteinExistence type="inferred from homology"/>
<evidence type="ECO:0000313" key="6">
    <source>
        <dbReference type="EMBL" id="KGX83880.1"/>
    </source>
</evidence>
<dbReference type="OrthoDB" id="9793681at2"/>
<dbReference type="RefSeq" id="WP_036843259.1">
    <property type="nucleotide sequence ID" value="NZ_AULJ01000069.1"/>
</dbReference>
<dbReference type="Proteomes" id="UP000030403">
    <property type="component" value="Unassembled WGS sequence"/>
</dbReference>
<comment type="function">
    <text evidence="5">Functions as a ribosomal silencing factor. Interacts with ribosomal protein uL14 (rplN), blocking formation of intersubunit bridge B8. Prevents association of the 30S and 50S ribosomal subunits and the formation of functional ribosomes, thus repressing translation.</text>
</comment>
<dbReference type="HAMAP" id="MF_01477">
    <property type="entry name" value="Iojap_RsfS"/>
    <property type="match status" value="1"/>
</dbReference>
<dbReference type="GO" id="GO:0042256">
    <property type="term" value="P:cytosolic ribosome assembly"/>
    <property type="evidence" value="ECO:0007669"/>
    <property type="project" value="UniProtKB-UniRule"/>
</dbReference>
<evidence type="ECO:0000256" key="1">
    <source>
        <dbReference type="ARBA" id="ARBA00010574"/>
    </source>
</evidence>